<protein>
    <submittedName>
        <fullName evidence="1">Uncharacterized protein</fullName>
    </submittedName>
</protein>
<proteinExistence type="predicted"/>
<name>A0A8C0WFY9_CASCN</name>
<dbReference type="Ensembl" id="ENSCCNT00000013491.1">
    <property type="protein sequence ID" value="ENSCCNP00000010247.1"/>
    <property type="gene ID" value="ENSCCNG00000010756.1"/>
</dbReference>
<dbReference type="AlphaFoldDB" id="A0A8C0WFY9"/>
<reference evidence="1" key="1">
    <citation type="submission" date="2023-09" db="UniProtKB">
        <authorList>
            <consortium name="Ensembl"/>
        </authorList>
    </citation>
    <scope>IDENTIFICATION</scope>
</reference>
<organism evidence="1">
    <name type="scientific">Castor canadensis</name>
    <name type="common">American beaver</name>
    <dbReference type="NCBI Taxonomy" id="51338"/>
    <lineage>
        <taxon>Eukaryota</taxon>
        <taxon>Metazoa</taxon>
        <taxon>Chordata</taxon>
        <taxon>Craniata</taxon>
        <taxon>Vertebrata</taxon>
        <taxon>Euteleostomi</taxon>
        <taxon>Mammalia</taxon>
        <taxon>Eutheria</taxon>
        <taxon>Euarchontoglires</taxon>
        <taxon>Glires</taxon>
        <taxon>Rodentia</taxon>
        <taxon>Castorimorpha</taxon>
        <taxon>Castoridae</taxon>
        <taxon>Castor</taxon>
    </lineage>
</organism>
<sequence length="101" mass="11908">MLIKAMVPSNTSCQAKGQVPFSLSMRTQGIFMLPRDWIERSRPTTHSELKRWTGLPINQWSLSPSLLSKFRISTTMNPNFWMARTQQEFQKCLLWGLQWYK</sequence>
<accession>A0A8C0WFY9</accession>
<evidence type="ECO:0000313" key="1">
    <source>
        <dbReference type="Ensembl" id="ENSCCNP00000010247.1"/>
    </source>
</evidence>